<reference evidence="3 4" key="2">
    <citation type="submission" date="2014-10" db="EMBL/GenBank/DDBJ databases">
        <title>Comparative genomics of the Paenibacillus odorifer group.</title>
        <authorList>
            <person name="Tsai Y.-C."/>
            <person name="Martin N."/>
            <person name="Korlach J."/>
            <person name="Wiedmann M."/>
        </authorList>
    </citation>
    <scope>NUCLEOTIDE SEQUENCE [LARGE SCALE GENOMIC DNA]</scope>
    <source>
        <strain evidence="3 4">DSM 18334</strain>
    </source>
</reference>
<dbReference type="EMBL" id="JQCR01000003">
    <property type="protein sequence ID" value="KGE18218.1"/>
    <property type="molecule type" value="Genomic_DNA"/>
</dbReference>
<feature type="compositionally biased region" description="Polar residues" evidence="1">
    <location>
        <begin position="202"/>
        <end position="222"/>
    </location>
</feature>
<dbReference type="Proteomes" id="UP000029734">
    <property type="component" value="Unassembled WGS sequence"/>
</dbReference>
<feature type="region of interest" description="Disordered" evidence="1">
    <location>
        <begin position="372"/>
        <end position="404"/>
    </location>
</feature>
<dbReference type="InterPro" id="IPR027383">
    <property type="entry name" value="Znf_put"/>
</dbReference>
<evidence type="ECO:0000313" key="3">
    <source>
        <dbReference type="EMBL" id="KGE18218.1"/>
    </source>
</evidence>
<sequence>MRCTEVIEWMHRYLDHDLSIEESTEMFHHIDDCLPCAEIFDRLTTLSKRLEQLPDVKAPFSLVDSILPRLDELDRGLLESGKGGSEDQVVVPFSREPLQGKRQKGSSNSSIGKRTGIGAVAAALILGIAIFNMPKEMPGAQVESIMMSDSAATMDEDNSAASKMDQSSIETGDTATDNGSAENSPVNNNSMFEAAIVESPNPSMDAQDVIDSSQGGTESTTPAAGASTDKPADVISPKQIGQVTDAPEDTSEHRKSESAASDQQIAPNMDIMESMKLPQGDNDQGMMSMLSPSNVIGELSWTSPDGQYEVVVEGKQLIIYSIPPKGIGLDRLPLTSIPLAGKWVTGEWAANSLEFRYVTDNDGTTAKNVYMIPDTGTSTPLPKGTPGVTPTNSGTNASETPSTK</sequence>
<dbReference type="AlphaFoldDB" id="A0A098M855"/>
<proteinExistence type="predicted"/>
<organism evidence="3 4">
    <name type="scientific">Paenibacillus wynnii</name>
    <dbReference type="NCBI Taxonomy" id="268407"/>
    <lineage>
        <taxon>Bacteria</taxon>
        <taxon>Bacillati</taxon>
        <taxon>Bacillota</taxon>
        <taxon>Bacilli</taxon>
        <taxon>Bacillales</taxon>
        <taxon>Paenibacillaceae</taxon>
        <taxon>Paenibacillus</taxon>
    </lineage>
</organism>
<accession>A0A098M855</accession>
<dbReference type="STRING" id="268407.PWYN_27190"/>
<evidence type="ECO:0000313" key="4">
    <source>
        <dbReference type="Proteomes" id="UP000029734"/>
    </source>
</evidence>
<feature type="region of interest" description="Disordered" evidence="1">
    <location>
        <begin position="154"/>
        <end position="187"/>
    </location>
</feature>
<evidence type="ECO:0000256" key="1">
    <source>
        <dbReference type="SAM" id="MobiDB-lite"/>
    </source>
</evidence>
<feature type="region of interest" description="Disordered" evidence="1">
    <location>
        <begin position="78"/>
        <end position="112"/>
    </location>
</feature>
<reference evidence="3 4" key="1">
    <citation type="submission" date="2014-08" db="EMBL/GenBank/DDBJ databases">
        <authorList>
            <person name="den Bakker H.C."/>
        </authorList>
    </citation>
    <scope>NUCLEOTIDE SEQUENCE [LARGE SCALE GENOMIC DNA]</scope>
    <source>
        <strain evidence="3 4">DSM 18334</strain>
    </source>
</reference>
<name>A0A098M855_9BACL</name>
<feature type="compositionally biased region" description="Polar residues" evidence="1">
    <location>
        <begin position="159"/>
        <end position="187"/>
    </location>
</feature>
<protein>
    <recommendedName>
        <fullName evidence="2">Putative zinc-finger domain-containing protein</fullName>
    </recommendedName>
</protein>
<keyword evidence="4" id="KW-1185">Reference proteome</keyword>
<comment type="caution">
    <text evidence="3">The sequence shown here is derived from an EMBL/GenBank/DDBJ whole genome shotgun (WGS) entry which is preliminary data.</text>
</comment>
<dbReference type="OrthoDB" id="2381690at2"/>
<feature type="region of interest" description="Disordered" evidence="1">
    <location>
        <begin position="202"/>
        <end position="268"/>
    </location>
</feature>
<dbReference type="Pfam" id="PF13490">
    <property type="entry name" value="zf-HC2"/>
    <property type="match status" value="1"/>
</dbReference>
<feature type="domain" description="Putative zinc-finger" evidence="2">
    <location>
        <begin position="3"/>
        <end position="37"/>
    </location>
</feature>
<feature type="compositionally biased region" description="Polar residues" evidence="1">
    <location>
        <begin position="388"/>
        <end position="404"/>
    </location>
</feature>
<dbReference type="RefSeq" id="WP_036658110.1">
    <property type="nucleotide sequence ID" value="NZ_JQCR01000003.1"/>
</dbReference>
<dbReference type="eggNOG" id="COG5660">
    <property type="taxonomic scope" value="Bacteria"/>
</dbReference>
<gene>
    <name evidence="3" type="ORF">PWYN_27190</name>
</gene>
<evidence type="ECO:0000259" key="2">
    <source>
        <dbReference type="Pfam" id="PF13490"/>
    </source>
</evidence>